<organism evidence="2 3">
    <name type="scientific">Algoriphagus iocasae</name>
    <dbReference type="NCBI Taxonomy" id="1836499"/>
    <lineage>
        <taxon>Bacteria</taxon>
        <taxon>Pseudomonadati</taxon>
        <taxon>Bacteroidota</taxon>
        <taxon>Cytophagia</taxon>
        <taxon>Cytophagales</taxon>
        <taxon>Cyclobacteriaceae</taxon>
        <taxon>Algoriphagus</taxon>
    </lineage>
</organism>
<name>A0A841MGT1_9BACT</name>
<sequence>MFKINWFGKFNHLKALSLGLILLTLATSVNAQSGWTKAKGEGFYQLSYQSLVSSDYFTLSGEQLETNKFSQQSLVIYSEYGITDRFTIIANWPIQTWNGFESTETVSGLGDLKIELKHAILKKYLPLSISITPEIPIGRANHYAQSKVNDFEQINLPSGDGEFNVWGTLATSFALPNAPFYGSIFGTYNYRTQYNDIQFSDQIGFGAEIGYQIAGKVWVNTKLNALKSVDEVTTVSDFVRGDGTAYTSYSFGASTPVYKGINVSLSYRNFTDWIFARENIYSSGVISVGLFYQVKPLSK</sequence>
<reference evidence="2 3" key="1">
    <citation type="submission" date="2020-08" db="EMBL/GenBank/DDBJ databases">
        <title>Genomic Encyclopedia of Type Strains, Phase IV (KMG-IV): sequencing the most valuable type-strain genomes for metagenomic binning, comparative biology and taxonomic classification.</title>
        <authorList>
            <person name="Goeker M."/>
        </authorList>
    </citation>
    <scope>NUCLEOTIDE SEQUENCE [LARGE SCALE GENOMIC DNA]</scope>
    <source>
        <strain evidence="2 3">DSM 102044</strain>
    </source>
</reference>
<feature type="chain" id="PRO_5032804759" description="Transporter" evidence="1">
    <location>
        <begin position="32"/>
        <end position="299"/>
    </location>
</feature>
<evidence type="ECO:0000256" key="1">
    <source>
        <dbReference type="SAM" id="SignalP"/>
    </source>
</evidence>
<accession>A0A841MGT1</accession>
<proteinExistence type="predicted"/>
<dbReference type="Proteomes" id="UP000588604">
    <property type="component" value="Unassembled WGS sequence"/>
</dbReference>
<evidence type="ECO:0000313" key="3">
    <source>
        <dbReference type="Proteomes" id="UP000588604"/>
    </source>
</evidence>
<gene>
    <name evidence="2" type="ORF">FHS59_003045</name>
</gene>
<keyword evidence="1" id="KW-0732">Signal</keyword>
<feature type="signal peptide" evidence="1">
    <location>
        <begin position="1"/>
        <end position="31"/>
    </location>
</feature>
<dbReference type="AlphaFoldDB" id="A0A841MGT1"/>
<dbReference type="RefSeq" id="WP_184496233.1">
    <property type="nucleotide sequence ID" value="NZ_JACIJO010000003.1"/>
</dbReference>
<evidence type="ECO:0000313" key="2">
    <source>
        <dbReference type="EMBL" id="MBB6327402.1"/>
    </source>
</evidence>
<protein>
    <recommendedName>
        <fullName evidence="4">Transporter</fullName>
    </recommendedName>
</protein>
<comment type="caution">
    <text evidence="2">The sequence shown here is derived from an EMBL/GenBank/DDBJ whole genome shotgun (WGS) entry which is preliminary data.</text>
</comment>
<keyword evidence="3" id="KW-1185">Reference proteome</keyword>
<dbReference type="EMBL" id="JACIJO010000003">
    <property type="protein sequence ID" value="MBB6327402.1"/>
    <property type="molecule type" value="Genomic_DNA"/>
</dbReference>
<evidence type="ECO:0008006" key="4">
    <source>
        <dbReference type="Google" id="ProtNLM"/>
    </source>
</evidence>